<dbReference type="RefSeq" id="XP_026684204.1">
    <property type="nucleotide sequence ID" value="XM_026828403.1"/>
</dbReference>
<dbReference type="PANTHER" id="PTHR46283">
    <property type="entry name" value="E3 UBIQUITIN-PROTEIN LIGASE MARCH5"/>
    <property type="match status" value="1"/>
</dbReference>
<dbReference type="FunFam" id="3.30.40.10:FF:000262">
    <property type="entry name" value="E3 ubiquitin-protein ligase MARCH5"/>
    <property type="match status" value="1"/>
</dbReference>
<dbReference type="STRING" id="121845.A0A3Q0J6V8"/>
<dbReference type="PROSITE" id="PS51292">
    <property type="entry name" value="ZF_RING_CH"/>
    <property type="match status" value="1"/>
</dbReference>
<dbReference type="Pfam" id="PF12906">
    <property type="entry name" value="RINGv"/>
    <property type="match status" value="1"/>
</dbReference>
<keyword evidence="10" id="KW-0833">Ubl conjugation pathway</keyword>
<keyword evidence="8" id="KW-0479">Metal-binding</keyword>
<dbReference type="Proteomes" id="UP000079169">
    <property type="component" value="Unplaced"/>
</dbReference>
<evidence type="ECO:0000256" key="10">
    <source>
        <dbReference type="ARBA" id="ARBA00022786"/>
    </source>
</evidence>
<evidence type="ECO:0000256" key="13">
    <source>
        <dbReference type="ARBA" id="ARBA00022989"/>
    </source>
</evidence>
<keyword evidence="22" id="KW-1185">Reference proteome</keyword>
<comment type="pathway">
    <text evidence="4">Protein modification; protein ubiquitination.</text>
</comment>
<dbReference type="Gene3D" id="3.30.40.10">
    <property type="entry name" value="Zinc/RING finger domain, C3HC4 (zinc finger)"/>
    <property type="match status" value="1"/>
</dbReference>
<feature type="transmembrane region" description="Helical" evidence="20">
    <location>
        <begin position="217"/>
        <end position="244"/>
    </location>
</feature>
<evidence type="ECO:0000256" key="20">
    <source>
        <dbReference type="SAM" id="Phobius"/>
    </source>
</evidence>
<proteinExistence type="predicted"/>
<keyword evidence="7 20" id="KW-0812">Transmembrane</keyword>
<evidence type="ECO:0000259" key="21">
    <source>
        <dbReference type="PROSITE" id="PS51292"/>
    </source>
</evidence>
<name>A0A3Q0J6V8_DIACI</name>
<keyword evidence="14" id="KW-0496">Mitochondrion</keyword>
<evidence type="ECO:0000256" key="7">
    <source>
        <dbReference type="ARBA" id="ARBA00022692"/>
    </source>
</evidence>
<evidence type="ECO:0000256" key="15">
    <source>
        <dbReference type="ARBA" id="ARBA00023136"/>
    </source>
</evidence>
<evidence type="ECO:0000313" key="22">
    <source>
        <dbReference type="Proteomes" id="UP000079169"/>
    </source>
</evidence>
<evidence type="ECO:0000256" key="4">
    <source>
        <dbReference type="ARBA" id="ARBA00004906"/>
    </source>
</evidence>
<dbReference type="GO" id="GO:0061630">
    <property type="term" value="F:ubiquitin protein ligase activity"/>
    <property type="evidence" value="ECO:0007669"/>
    <property type="project" value="UniProtKB-EC"/>
</dbReference>
<dbReference type="GO" id="GO:0008270">
    <property type="term" value="F:zinc ion binding"/>
    <property type="evidence" value="ECO:0007669"/>
    <property type="project" value="UniProtKB-KW"/>
</dbReference>
<evidence type="ECO:0000256" key="16">
    <source>
        <dbReference type="ARBA" id="ARBA00040151"/>
    </source>
</evidence>
<evidence type="ECO:0000256" key="11">
    <source>
        <dbReference type="ARBA" id="ARBA00022787"/>
    </source>
</evidence>
<dbReference type="KEGG" id="dci:103515822"/>
<sequence>MGDLIDQGGSDVSSGDIDNDDDSLSSLHGSDVATPGTLNYDENDLKYCWVCFATHEDDRNALWVQPCLCRGTSKWVHQACLNRWIDEKQKGNAFTQVACPQCNTKYFIVYPYRGLLVSLLDTIDTAVYKLCPFVAAGVVLGSMYWCAVTYGAVTVMVVIGRENGLQVMREVDAIVLLLGLPAIPVVLILGKYANILSKYIFVIGRENGLQVMREVDAIVLLLGLPAIPVVLILGKYGGVTFIVIKGILKIYHKQQKFVMQRRRRVLDFADRPPSTSRTS</sequence>
<keyword evidence="9" id="KW-0863">Zinc-finger</keyword>
<evidence type="ECO:0000256" key="9">
    <source>
        <dbReference type="ARBA" id="ARBA00022771"/>
    </source>
</evidence>
<feature type="domain" description="RING-CH-type" evidence="21">
    <location>
        <begin position="40"/>
        <end position="109"/>
    </location>
</feature>
<keyword evidence="6" id="KW-0808">Transferase</keyword>
<evidence type="ECO:0000313" key="23">
    <source>
        <dbReference type="RefSeq" id="XP_026684204.1"/>
    </source>
</evidence>
<organism evidence="22 23">
    <name type="scientific">Diaphorina citri</name>
    <name type="common">Asian citrus psyllid</name>
    <dbReference type="NCBI Taxonomy" id="121845"/>
    <lineage>
        <taxon>Eukaryota</taxon>
        <taxon>Metazoa</taxon>
        <taxon>Ecdysozoa</taxon>
        <taxon>Arthropoda</taxon>
        <taxon>Hexapoda</taxon>
        <taxon>Insecta</taxon>
        <taxon>Pterygota</taxon>
        <taxon>Neoptera</taxon>
        <taxon>Paraneoptera</taxon>
        <taxon>Hemiptera</taxon>
        <taxon>Sternorrhyncha</taxon>
        <taxon>Psylloidea</taxon>
        <taxon>Psyllidae</taxon>
        <taxon>Diaphorininae</taxon>
        <taxon>Diaphorina</taxon>
    </lineage>
</organism>
<dbReference type="PaxDb" id="121845-A0A3Q0J6V8"/>
<dbReference type="AlphaFoldDB" id="A0A3Q0J6V8"/>
<evidence type="ECO:0000256" key="6">
    <source>
        <dbReference type="ARBA" id="ARBA00022679"/>
    </source>
</evidence>
<dbReference type="GeneID" id="103515822"/>
<evidence type="ECO:0000256" key="8">
    <source>
        <dbReference type="ARBA" id="ARBA00022723"/>
    </source>
</evidence>
<keyword evidence="11" id="KW-1000">Mitochondrion outer membrane</keyword>
<dbReference type="CDD" id="cd16701">
    <property type="entry name" value="RING_CH-C4HC3_MARCH5"/>
    <property type="match status" value="1"/>
</dbReference>
<comment type="subcellular location">
    <subcellularLocation>
        <location evidence="2">Mitochondrion membrane</location>
        <topology evidence="2">Multi-pass membrane protein</topology>
    </subcellularLocation>
    <subcellularLocation>
        <location evidence="3">Mitochondrion outer membrane</location>
    </subcellularLocation>
</comment>
<dbReference type="InterPro" id="IPR011016">
    <property type="entry name" value="Znf_RING-CH"/>
</dbReference>
<keyword evidence="12" id="KW-0862">Zinc</keyword>
<dbReference type="EC" id="2.3.2.27" evidence="5"/>
<dbReference type="SMART" id="SM00744">
    <property type="entry name" value="RINGv"/>
    <property type="match status" value="1"/>
</dbReference>
<feature type="transmembrane region" description="Helical" evidence="20">
    <location>
        <begin position="171"/>
        <end position="189"/>
    </location>
</feature>
<keyword evidence="15 20" id="KW-0472">Membrane</keyword>
<evidence type="ECO:0000256" key="19">
    <source>
        <dbReference type="ARBA" id="ARBA00043231"/>
    </source>
</evidence>
<gene>
    <name evidence="23" type="primary">LOC103515822</name>
</gene>
<evidence type="ECO:0000256" key="1">
    <source>
        <dbReference type="ARBA" id="ARBA00000900"/>
    </source>
</evidence>
<evidence type="ECO:0000256" key="12">
    <source>
        <dbReference type="ARBA" id="ARBA00022833"/>
    </source>
</evidence>
<dbReference type="InterPro" id="IPR013083">
    <property type="entry name" value="Znf_RING/FYVE/PHD"/>
</dbReference>
<accession>A0A3Q0J6V8</accession>
<evidence type="ECO:0000256" key="14">
    <source>
        <dbReference type="ARBA" id="ARBA00023128"/>
    </source>
</evidence>
<evidence type="ECO:0000256" key="3">
    <source>
        <dbReference type="ARBA" id="ARBA00004294"/>
    </source>
</evidence>
<evidence type="ECO:0000256" key="17">
    <source>
        <dbReference type="ARBA" id="ARBA00043044"/>
    </source>
</evidence>
<keyword evidence="13 20" id="KW-1133">Transmembrane helix</keyword>
<dbReference type="SUPFAM" id="SSF57850">
    <property type="entry name" value="RING/U-box"/>
    <property type="match status" value="1"/>
</dbReference>
<feature type="transmembrane region" description="Helical" evidence="20">
    <location>
        <begin position="133"/>
        <end position="159"/>
    </location>
</feature>
<dbReference type="GO" id="GO:0005741">
    <property type="term" value="C:mitochondrial outer membrane"/>
    <property type="evidence" value="ECO:0007669"/>
    <property type="project" value="UniProtKB-SubCell"/>
</dbReference>
<comment type="catalytic activity">
    <reaction evidence="1">
        <text>S-ubiquitinyl-[E2 ubiquitin-conjugating enzyme]-L-cysteine + [acceptor protein]-L-lysine = [E2 ubiquitin-conjugating enzyme]-L-cysteine + N(6)-ubiquitinyl-[acceptor protein]-L-lysine.</text>
        <dbReference type="EC" id="2.3.2.27"/>
    </reaction>
</comment>
<evidence type="ECO:0000256" key="5">
    <source>
        <dbReference type="ARBA" id="ARBA00012483"/>
    </source>
</evidence>
<reference evidence="23" key="1">
    <citation type="submission" date="2025-08" db="UniProtKB">
        <authorList>
            <consortium name="RefSeq"/>
        </authorList>
    </citation>
    <scope>IDENTIFICATION</scope>
</reference>
<evidence type="ECO:0000256" key="18">
    <source>
        <dbReference type="ARBA" id="ARBA00043185"/>
    </source>
</evidence>
<protein>
    <recommendedName>
        <fullName evidence="16">E3 ubiquitin-protein ligase MARCHF5</fullName>
        <ecNumber evidence="5">2.3.2.27</ecNumber>
    </recommendedName>
    <alternativeName>
        <fullName evidence="18">Membrane-associated RING finger protein 5</fullName>
    </alternativeName>
    <alternativeName>
        <fullName evidence="17">Membrane-associated RING-CH protein V</fullName>
    </alternativeName>
    <alternativeName>
        <fullName evidence="19">RING-type E3 ubiquitin transferase MARCHF5</fullName>
    </alternativeName>
</protein>
<evidence type="ECO:0000256" key="2">
    <source>
        <dbReference type="ARBA" id="ARBA00004225"/>
    </source>
</evidence>